<gene>
    <name evidence="2" type="ORF">M0L20_14155</name>
</gene>
<dbReference type="Pfam" id="PF04397">
    <property type="entry name" value="LytTR"/>
    <property type="match status" value="1"/>
</dbReference>
<sequence>MKQIEEIISNIAVITHLAGASNYTWVHFTDRPRLLVSKPLTYFEGLLPACIRIHKTVIINPTYVKYSTAPLRAKAPGSVTMTNGDELPVSRRRWLEVAEMLQCPEPLGDSVMLGGLTGQSVKKVGNSFAGQPTWGESLRERFMFAYMQDERRSHLFAEVVNEQNPAMQIKYFDTSASLTGQMTQVKNLSLPTMIVLEVRNVGWSLLNTLEFIKKNNRFRHIPTVIFIREPSGSDVEVCYAAGANSVVCQSGFMGFGEAAKQICQYWLTFASLPLD</sequence>
<dbReference type="SMART" id="SM00850">
    <property type="entry name" value="LytTR"/>
    <property type="match status" value="1"/>
</dbReference>
<keyword evidence="3" id="KW-1185">Reference proteome</keyword>
<dbReference type="Gene3D" id="2.40.50.1020">
    <property type="entry name" value="LytTr DNA-binding domain"/>
    <property type="match status" value="1"/>
</dbReference>
<keyword evidence="2" id="KW-0238">DNA-binding</keyword>
<evidence type="ECO:0000313" key="3">
    <source>
        <dbReference type="Proteomes" id="UP001202180"/>
    </source>
</evidence>
<feature type="domain" description="HTH LytTR-type" evidence="1">
    <location>
        <begin position="4"/>
        <end position="102"/>
    </location>
</feature>
<organism evidence="2 3">
    <name type="scientific">Spirosoma liriopis</name>
    <dbReference type="NCBI Taxonomy" id="2937440"/>
    <lineage>
        <taxon>Bacteria</taxon>
        <taxon>Pseudomonadati</taxon>
        <taxon>Bacteroidota</taxon>
        <taxon>Cytophagia</taxon>
        <taxon>Cytophagales</taxon>
        <taxon>Cytophagaceae</taxon>
        <taxon>Spirosoma</taxon>
    </lineage>
</organism>
<dbReference type="InterPro" id="IPR007492">
    <property type="entry name" value="LytTR_DNA-bd_dom"/>
</dbReference>
<comment type="caution">
    <text evidence="2">The sequence shown here is derived from an EMBL/GenBank/DDBJ whole genome shotgun (WGS) entry which is preliminary data.</text>
</comment>
<dbReference type="EMBL" id="JALPRF010000002">
    <property type="protein sequence ID" value="MCK8493007.1"/>
    <property type="molecule type" value="Genomic_DNA"/>
</dbReference>
<reference evidence="2 3" key="1">
    <citation type="submission" date="2022-04" db="EMBL/GenBank/DDBJ databases">
        <title>Spirosoma sp. strain RP8 genome sequencing and assembly.</title>
        <authorList>
            <person name="Jung Y."/>
        </authorList>
    </citation>
    <scope>NUCLEOTIDE SEQUENCE [LARGE SCALE GENOMIC DNA]</scope>
    <source>
        <strain evidence="2 3">RP8</strain>
    </source>
</reference>
<dbReference type="GO" id="GO:0003677">
    <property type="term" value="F:DNA binding"/>
    <property type="evidence" value="ECO:0007669"/>
    <property type="project" value="UniProtKB-KW"/>
</dbReference>
<protein>
    <submittedName>
        <fullName evidence="2">LytTR family transcriptional regulator DNA-binding domain-containing protein</fullName>
    </submittedName>
</protein>
<evidence type="ECO:0000259" key="1">
    <source>
        <dbReference type="SMART" id="SM00850"/>
    </source>
</evidence>
<proteinExistence type="predicted"/>
<dbReference type="RefSeq" id="WP_232561568.1">
    <property type="nucleotide sequence ID" value="NZ_JALPRF010000002.1"/>
</dbReference>
<accession>A0ABT0HLF4</accession>
<evidence type="ECO:0000313" key="2">
    <source>
        <dbReference type="EMBL" id="MCK8493007.1"/>
    </source>
</evidence>
<dbReference type="Proteomes" id="UP001202180">
    <property type="component" value="Unassembled WGS sequence"/>
</dbReference>
<name>A0ABT0HLF4_9BACT</name>